<dbReference type="Gene3D" id="2.40.50.100">
    <property type="match status" value="1"/>
</dbReference>
<keyword evidence="1" id="KW-0092">Biotin</keyword>
<name>A0A1M3L270_9BACT</name>
<feature type="domain" description="Lipoyl-binding" evidence="2">
    <location>
        <begin position="96"/>
        <end position="167"/>
    </location>
</feature>
<protein>
    <recommendedName>
        <fullName evidence="2">Lipoyl-binding domain-containing protein</fullName>
    </recommendedName>
</protein>
<evidence type="ECO:0000259" key="2">
    <source>
        <dbReference type="PROSITE" id="PS50968"/>
    </source>
</evidence>
<dbReference type="InterPro" id="IPR001882">
    <property type="entry name" value="Biotin_BS"/>
</dbReference>
<accession>A0A1M3L270</accession>
<dbReference type="EMBL" id="MKVH01000013">
    <property type="protein sequence ID" value="OJX59315.1"/>
    <property type="molecule type" value="Genomic_DNA"/>
</dbReference>
<dbReference type="InterPro" id="IPR000089">
    <property type="entry name" value="Biotin_lipoyl"/>
</dbReference>
<reference evidence="3 4" key="1">
    <citation type="submission" date="2016-09" db="EMBL/GenBank/DDBJ databases">
        <title>Genome-resolved meta-omics ties microbial dynamics to process performance in biotechnology for thiocyanate degradation.</title>
        <authorList>
            <person name="Kantor R.S."/>
            <person name="Huddy R.J."/>
            <person name="Iyer R."/>
            <person name="Thomas B.C."/>
            <person name="Brown C.T."/>
            <person name="Anantharaman K."/>
            <person name="Tringe S."/>
            <person name="Hettich R.L."/>
            <person name="Harrison S.T."/>
            <person name="Banfield J.F."/>
        </authorList>
    </citation>
    <scope>NUCLEOTIDE SEQUENCE [LARGE SCALE GENOMIC DNA]</scope>
    <source>
        <strain evidence="3">59-99</strain>
    </source>
</reference>
<dbReference type="PANTHER" id="PTHR45266:SF3">
    <property type="entry name" value="OXALOACETATE DECARBOXYLASE ALPHA CHAIN"/>
    <property type="match status" value="1"/>
</dbReference>
<proteinExistence type="predicted"/>
<dbReference type="PROSITE" id="PS50968">
    <property type="entry name" value="BIOTINYL_LIPOYL"/>
    <property type="match status" value="1"/>
</dbReference>
<dbReference type="PROSITE" id="PS00188">
    <property type="entry name" value="BIOTIN"/>
    <property type="match status" value="1"/>
</dbReference>
<comment type="caution">
    <text evidence="3">The sequence shown here is derived from an EMBL/GenBank/DDBJ whole genome shotgun (WGS) entry which is preliminary data.</text>
</comment>
<dbReference type="PANTHER" id="PTHR45266">
    <property type="entry name" value="OXALOACETATE DECARBOXYLASE ALPHA CHAIN"/>
    <property type="match status" value="1"/>
</dbReference>
<dbReference type="STRING" id="1895771.BGO89_02540"/>
<evidence type="ECO:0000313" key="4">
    <source>
        <dbReference type="Proteomes" id="UP000184233"/>
    </source>
</evidence>
<gene>
    <name evidence="3" type="ORF">BGO89_02540</name>
</gene>
<evidence type="ECO:0000256" key="1">
    <source>
        <dbReference type="ARBA" id="ARBA00023267"/>
    </source>
</evidence>
<dbReference type="CDD" id="cd06850">
    <property type="entry name" value="biotinyl_domain"/>
    <property type="match status" value="1"/>
</dbReference>
<dbReference type="Proteomes" id="UP000184233">
    <property type="component" value="Unassembled WGS sequence"/>
</dbReference>
<organism evidence="3 4">
    <name type="scientific">Candidatus Kapaibacterium thiocyanatum</name>
    <dbReference type="NCBI Taxonomy" id="1895771"/>
    <lineage>
        <taxon>Bacteria</taxon>
        <taxon>Pseudomonadati</taxon>
        <taxon>Candidatus Kapaibacteriota</taxon>
        <taxon>Candidatus Kapaibacteriia</taxon>
        <taxon>Candidatus Kapaibacteriales</taxon>
        <taxon>Candidatus Kapaibacteriaceae</taxon>
        <taxon>Candidatus Kapaibacterium</taxon>
    </lineage>
</organism>
<evidence type="ECO:0000313" key="3">
    <source>
        <dbReference type="EMBL" id="OJX59315.1"/>
    </source>
</evidence>
<dbReference type="SUPFAM" id="SSF51230">
    <property type="entry name" value="Single hybrid motif"/>
    <property type="match status" value="1"/>
</dbReference>
<dbReference type="AlphaFoldDB" id="A0A1M3L270"/>
<dbReference type="Pfam" id="PF00364">
    <property type="entry name" value="Biotin_lipoyl"/>
    <property type="match status" value="1"/>
</dbReference>
<sequence>MRFIVSTEIDGRSAAVDLDAKGTAATDGMTVRLEPTGRRHVWQADIDGTTVPVVITSDGISHVAISLRGYTYTAKVIDERHDALLAILQASPAAQSRVVRVAAPMPGLLKTILTSTGTTVKKGDTLFTLEAMKMENAIKSPIAGIIQHLTAQEGIAVEKGTLLCAVEPTH</sequence>
<dbReference type="InterPro" id="IPR050709">
    <property type="entry name" value="Biotin_Carboxyl_Carrier/Decarb"/>
</dbReference>
<dbReference type="InterPro" id="IPR011053">
    <property type="entry name" value="Single_hybrid_motif"/>
</dbReference>
<dbReference type="FunFam" id="2.40.50.100:FF:000003">
    <property type="entry name" value="Acetyl-CoA carboxylase biotin carboxyl carrier protein"/>
    <property type="match status" value="1"/>
</dbReference>